<dbReference type="Proteomes" id="UP000012101">
    <property type="component" value="Unassembled WGS sequence"/>
</dbReference>
<comment type="caution">
    <text evidence="1">The sequence shown here is derived from an EMBL/GenBank/DDBJ whole genome shotgun (WGS) entry which is preliminary data.</text>
</comment>
<protein>
    <submittedName>
        <fullName evidence="1">Uncharacterized protein</fullName>
    </submittedName>
</protein>
<dbReference type="EMBL" id="AFJM02000062">
    <property type="protein sequence ID" value="EMM70936.1"/>
    <property type="molecule type" value="Genomic_DNA"/>
</dbReference>
<evidence type="ECO:0000313" key="2">
    <source>
        <dbReference type="Proteomes" id="UP000012101"/>
    </source>
</evidence>
<sequence length="65" mass="6759">MPIKAFEFTNLPGGRLKIASTGVTGFEPDPPLPGLTGTPSLFTWVFTGSAANQIAPARSTLSIVL</sequence>
<dbReference type="AlphaFoldDB" id="M6FVX8"/>
<reference evidence="1 2" key="1">
    <citation type="submission" date="2013-01" db="EMBL/GenBank/DDBJ databases">
        <authorList>
            <person name="Harkins D.M."/>
            <person name="Durkin A.S."/>
            <person name="Brinkac L.M."/>
            <person name="Haft D.H."/>
            <person name="Selengut J.D."/>
            <person name="Sanka R."/>
            <person name="DePew J."/>
            <person name="Purushe J."/>
            <person name="Hospenthal D.R."/>
            <person name="Murray C.K."/>
            <person name="Pimentel G."/>
            <person name="Wasfy M."/>
            <person name="Vinetz J.M."/>
            <person name="Sutton G.G."/>
            <person name="Nierman W.C."/>
            <person name="Fouts D.E."/>
        </authorList>
    </citation>
    <scope>NUCLEOTIDE SEQUENCE [LARGE SCALE GENOMIC DNA]</scope>
    <source>
        <strain evidence="1 2">2006001855</strain>
    </source>
</reference>
<gene>
    <name evidence="1" type="ORF">LEP1GSC038_0619</name>
</gene>
<name>M6FVX8_9LEPT</name>
<evidence type="ECO:0000313" key="1">
    <source>
        <dbReference type="EMBL" id="EMM70936.1"/>
    </source>
</evidence>
<proteinExistence type="predicted"/>
<organism evidence="1 2">
    <name type="scientific">Leptospira weilii str. 2006001855</name>
    <dbReference type="NCBI Taxonomy" id="996804"/>
    <lineage>
        <taxon>Bacteria</taxon>
        <taxon>Pseudomonadati</taxon>
        <taxon>Spirochaetota</taxon>
        <taxon>Spirochaetia</taxon>
        <taxon>Leptospirales</taxon>
        <taxon>Leptospiraceae</taxon>
        <taxon>Leptospira</taxon>
    </lineage>
</organism>
<accession>M6FVX8</accession>